<proteinExistence type="predicted"/>
<evidence type="ECO:0000259" key="2">
    <source>
        <dbReference type="Pfam" id="PF11141"/>
    </source>
</evidence>
<dbReference type="EMBL" id="MFMS01000006">
    <property type="protein sequence ID" value="OGG85629.1"/>
    <property type="molecule type" value="Genomic_DNA"/>
</dbReference>
<evidence type="ECO:0000313" key="4">
    <source>
        <dbReference type="Proteomes" id="UP000177395"/>
    </source>
</evidence>
<feature type="transmembrane region" description="Helical" evidence="1">
    <location>
        <begin position="49"/>
        <end position="69"/>
    </location>
</feature>
<dbReference type="InterPro" id="IPR022606">
    <property type="entry name" value="DUF2914"/>
</dbReference>
<feature type="transmembrane region" description="Helical" evidence="1">
    <location>
        <begin position="136"/>
        <end position="158"/>
    </location>
</feature>
<dbReference type="STRING" id="1798531.A2392_02585"/>
<protein>
    <recommendedName>
        <fullName evidence="2">DUF2914 domain-containing protein</fullName>
    </recommendedName>
</protein>
<sequence length="366" mass="41807">MNNSLKTLQNSRTAHHLRRHWLTIAFVGGFVTDFLLLNQVDNLVDNLVLLFYVTLAMISILLLYASTAGKLPEDSNRPLRTYAPVAMQYAFGGLLSGMLIFYGRSASLIDSWPFLLIIATIIYLNETVRDRSGRLVLTLSMFFVGLFSYVVLVVPVLLGRMGAWIFVLSGLLALIIMYLFLGLLRLIIPNFLAMQMRVIVFSVGTIFAVLNFLYFLNIIPPIPLSIQEIGIYHSVVRFENGEYQLKYEEGEWWQPWKRSDTVFHPESGGNVFCFARVFAPTRLSTDIYHRWEYYDETKGEWVTHARVNYPIHGGRSDGWRGYTQVGNFKEGEWRCTVETARGQILGREKFNIDTSTSPAGLVTRVD</sequence>
<dbReference type="Pfam" id="PF11141">
    <property type="entry name" value="DUF2914"/>
    <property type="match status" value="1"/>
</dbReference>
<organism evidence="3 4">
    <name type="scientific">Candidatus Kaiserbacteria bacterium RIFOXYB1_FULL_46_14</name>
    <dbReference type="NCBI Taxonomy" id="1798531"/>
    <lineage>
        <taxon>Bacteria</taxon>
        <taxon>Candidatus Kaiseribacteriota</taxon>
    </lineage>
</organism>
<dbReference type="AlphaFoldDB" id="A0A1F6FIG0"/>
<dbReference type="Proteomes" id="UP000177395">
    <property type="component" value="Unassembled WGS sequence"/>
</dbReference>
<reference evidence="3 4" key="1">
    <citation type="journal article" date="2016" name="Nat. Commun.">
        <title>Thousands of microbial genomes shed light on interconnected biogeochemical processes in an aquifer system.</title>
        <authorList>
            <person name="Anantharaman K."/>
            <person name="Brown C.T."/>
            <person name="Hug L.A."/>
            <person name="Sharon I."/>
            <person name="Castelle C.J."/>
            <person name="Probst A.J."/>
            <person name="Thomas B.C."/>
            <person name="Singh A."/>
            <person name="Wilkins M.J."/>
            <person name="Karaoz U."/>
            <person name="Brodie E.L."/>
            <person name="Williams K.H."/>
            <person name="Hubbard S.S."/>
            <person name="Banfield J.F."/>
        </authorList>
    </citation>
    <scope>NUCLEOTIDE SEQUENCE [LARGE SCALE GENOMIC DNA]</scope>
</reference>
<feature type="transmembrane region" description="Helical" evidence="1">
    <location>
        <begin position="108"/>
        <end position="124"/>
    </location>
</feature>
<evidence type="ECO:0000313" key="3">
    <source>
        <dbReference type="EMBL" id="OGG85629.1"/>
    </source>
</evidence>
<keyword evidence="1" id="KW-0472">Membrane</keyword>
<accession>A0A1F6FIG0</accession>
<name>A0A1F6FIG0_9BACT</name>
<feature type="transmembrane region" description="Helical" evidence="1">
    <location>
        <begin position="21"/>
        <end position="37"/>
    </location>
</feature>
<gene>
    <name evidence="3" type="ORF">A2392_02585</name>
</gene>
<evidence type="ECO:0000256" key="1">
    <source>
        <dbReference type="SAM" id="Phobius"/>
    </source>
</evidence>
<feature type="domain" description="DUF2914" evidence="2">
    <location>
        <begin position="285"/>
        <end position="352"/>
    </location>
</feature>
<keyword evidence="1" id="KW-0812">Transmembrane</keyword>
<keyword evidence="1" id="KW-1133">Transmembrane helix</keyword>
<feature type="transmembrane region" description="Helical" evidence="1">
    <location>
        <begin position="198"/>
        <end position="216"/>
    </location>
</feature>
<comment type="caution">
    <text evidence="3">The sequence shown here is derived from an EMBL/GenBank/DDBJ whole genome shotgun (WGS) entry which is preliminary data.</text>
</comment>
<feature type="transmembrane region" description="Helical" evidence="1">
    <location>
        <begin position="81"/>
        <end position="102"/>
    </location>
</feature>
<feature type="transmembrane region" description="Helical" evidence="1">
    <location>
        <begin position="164"/>
        <end position="186"/>
    </location>
</feature>